<accession>F2APK2</accession>
<name>F2APK2_RHOBT</name>
<dbReference type="Pfam" id="PF02609">
    <property type="entry name" value="Exonuc_VII_S"/>
    <property type="match status" value="1"/>
</dbReference>
<dbReference type="GO" id="GO:0009318">
    <property type="term" value="C:exodeoxyribonuclease VII complex"/>
    <property type="evidence" value="ECO:0007669"/>
    <property type="project" value="UniProtKB-UniRule"/>
</dbReference>
<dbReference type="HAMAP" id="MF_00337">
    <property type="entry name" value="Exonuc_7_S"/>
    <property type="match status" value="1"/>
</dbReference>
<keyword evidence="4 6" id="KW-0378">Hydrolase</keyword>
<dbReference type="NCBIfam" id="TIGR01280">
    <property type="entry name" value="xseB"/>
    <property type="match status" value="1"/>
</dbReference>
<evidence type="ECO:0000256" key="7">
    <source>
        <dbReference type="SAM" id="MobiDB-lite"/>
    </source>
</evidence>
<dbReference type="AlphaFoldDB" id="F2APK2"/>
<evidence type="ECO:0000256" key="5">
    <source>
        <dbReference type="ARBA" id="ARBA00022839"/>
    </source>
</evidence>
<proteinExistence type="inferred from homology"/>
<dbReference type="GO" id="GO:0005829">
    <property type="term" value="C:cytosol"/>
    <property type="evidence" value="ECO:0007669"/>
    <property type="project" value="TreeGrafter"/>
</dbReference>
<comment type="caution">
    <text evidence="8">The sequence shown here is derived from an EMBL/GenBank/DDBJ whole genome shotgun (WGS) entry which is preliminary data.</text>
</comment>
<dbReference type="SUPFAM" id="SSF116842">
    <property type="entry name" value="XseB-like"/>
    <property type="match status" value="1"/>
</dbReference>
<dbReference type="PANTHER" id="PTHR34137:SF1">
    <property type="entry name" value="EXODEOXYRIBONUCLEASE 7 SMALL SUBUNIT"/>
    <property type="match status" value="1"/>
</dbReference>
<dbReference type="PATRIC" id="fig|991778.3.peg.1709"/>
<evidence type="ECO:0000313" key="8">
    <source>
        <dbReference type="EMBL" id="EGF28425.1"/>
    </source>
</evidence>
<feature type="region of interest" description="Disordered" evidence="7">
    <location>
        <begin position="87"/>
        <end position="139"/>
    </location>
</feature>
<comment type="catalytic activity">
    <reaction evidence="6">
        <text>Exonucleolytic cleavage in either 5'- to 3'- or 3'- to 5'-direction to yield nucleoside 5'-phosphates.</text>
        <dbReference type="EC" id="3.1.11.6"/>
    </reaction>
</comment>
<evidence type="ECO:0000256" key="3">
    <source>
        <dbReference type="ARBA" id="ARBA00022722"/>
    </source>
</evidence>
<feature type="compositionally biased region" description="Acidic residues" evidence="7">
    <location>
        <begin position="130"/>
        <end position="139"/>
    </location>
</feature>
<dbReference type="Proteomes" id="UP000006222">
    <property type="component" value="Unassembled WGS sequence"/>
</dbReference>
<dbReference type="PANTHER" id="PTHR34137">
    <property type="entry name" value="EXODEOXYRIBONUCLEASE 7 SMALL SUBUNIT"/>
    <property type="match status" value="1"/>
</dbReference>
<organism evidence="8 9">
    <name type="scientific">Rhodopirellula baltica WH47</name>
    <dbReference type="NCBI Taxonomy" id="991778"/>
    <lineage>
        <taxon>Bacteria</taxon>
        <taxon>Pseudomonadati</taxon>
        <taxon>Planctomycetota</taxon>
        <taxon>Planctomycetia</taxon>
        <taxon>Pirellulales</taxon>
        <taxon>Pirellulaceae</taxon>
        <taxon>Rhodopirellula</taxon>
    </lineage>
</organism>
<evidence type="ECO:0000256" key="4">
    <source>
        <dbReference type="ARBA" id="ARBA00022801"/>
    </source>
</evidence>
<gene>
    <name evidence="6" type="primary">xseB</name>
    <name evidence="8" type="ORF">RBWH47_05365</name>
</gene>
<dbReference type="EMBL" id="AFAR01000090">
    <property type="protein sequence ID" value="EGF28425.1"/>
    <property type="molecule type" value="Genomic_DNA"/>
</dbReference>
<dbReference type="EC" id="3.1.11.6" evidence="6"/>
<dbReference type="InterPro" id="IPR003761">
    <property type="entry name" value="Exonuc_VII_S"/>
</dbReference>
<evidence type="ECO:0000256" key="6">
    <source>
        <dbReference type="HAMAP-Rule" id="MF_00337"/>
    </source>
</evidence>
<dbReference type="GO" id="GO:0006308">
    <property type="term" value="P:DNA catabolic process"/>
    <property type="evidence" value="ECO:0007669"/>
    <property type="project" value="UniProtKB-UniRule"/>
</dbReference>
<comment type="similarity">
    <text evidence="1 6">Belongs to the XseB family.</text>
</comment>
<comment type="subunit">
    <text evidence="6">Heterooligomer composed of large and small subunits.</text>
</comment>
<evidence type="ECO:0000313" key="9">
    <source>
        <dbReference type="Proteomes" id="UP000006222"/>
    </source>
</evidence>
<dbReference type="GO" id="GO:0008855">
    <property type="term" value="F:exodeoxyribonuclease VII activity"/>
    <property type="evidence" value="ECO:0007669"/>
    <property type="project" value="UniProtKB-UniRule"/>
</dbReference>
<protein>
    <recommendedName>
        <fullName evidence="6">Exodeoxyribonuclease 7 small subunit</fullName>
        <ecNumber evidence="6">3.1.11.6</ecNumber>
    </recommendedName>
    <alternativeName>
        <fullName evidence="6">Exodeoxyribonuclease VII small subunit</fullName>
        <shortName evidence="6">Exonuclease VII small subunit</shortName>
    </alternativeName>
</protein>
<dbReference type="RefSeq" id="WP_007325561.1">
    <property type="nucleotide sequence ID" value="NZ_AFAR01000090.1"/>
</dbReference>
<sequence>MAKKKRNPSAEEAGDGEQTAAELGDFETTLGDVETIVRKLESGALTLDDSLKQYEVAVAKMRQCYQLLDVAERKISVLAGVDAEGRPVTEPLENMSGGESLIQKQASRGKRRGAVASDHSASDTTGVESADLDSVEDDE</sequence>
<comment type="function">
    <text evidence="6">Bidirectionally degrades single-stranded DNA into large acid-insoluble oligonucleotides, which are then degraded further into small acid-soluble oligonucleotides.</text>
</comment>
<feature type="region of interest" description="Disordered" evidence="7">
    <location>
        <begin position="1"/>
        <end position="25"/>
    </location>
</feature>
<evidence type="ECO:0000256" key="2">
    <source>
        <dbReference type="ARBA" id="ARBA00022490"/>
    </source>
</evidence>
<keyword evidence="2 6" id="KW-0963">Cytoplasm</keyword>
<reference evidence="8 9" key="1">
    <citation type="journal article" date="2013" name="Mar. Genomics">
        <title>Expression of sulfatases in Rhodopirellula baltica and the diversity of sulfatases in the genus Rhodopirellula.</title>
        <authorList>
            <person name="Wegner C.E."/>
            <person name="Richter-Heitmann T."/>
            <person name="Klindworth A."/>
            <person name="Klockow C."/>
            <person name="Richter M."/>
            <person name="Achstetter T."/>
            <person name="Glockner F.O."/>
            <person name="Harder J."/>
        </authorList>
    </citation>
    <scope>NUCLEOTIDE SEQUENCE [LARGE SCALE GENOMIC DNA]</scope>
    <source>
        <strain evidence="8 9">WH47</strain>
    </source>
</reference>
<keyword evidence="3 6" id="KW-0540">Nuclease</keyword>
<comment type="subcellular location">
    <subcellularLocation>
        <location evidence="6">Cytoplasm</location>
    </subcellularLocation>
</comment>
<dbReference type="FunFam" id="1.10.287.1040:FF:000015">
    <property type="entry name" value="Exodeoxyribonuclease 7 small subunit"/>
    <property type="match status" value="1"/>
</dbReference>
<dbReference type="InterPro" id="IPR037004">
    <property type="entry name" value="Exonuc_VII_ssu_sf"/>
</dbReference>
<keyword evidence="5 6" id="KW-0269">Exonuclease</keyword>
<evidence type="ECO:0000256" key="1">
    <source>
        <dbReference type="ARBA" id="ARBA00009998"/>
    </source>
</evidence>
<dbReference type="Gene3D" id="1.10.287.1040">
    <property type="entry name" value="Exonuclease VII, small subunit"/>
    <property type="match status" value="1"/>
</dbReference>